<dbReference type="SUPFAM" id="SSF51556">
    <property type="entry name" value="Metallo-dependent hydrolases"/>
    <property type="match status" value="1"/>
</dbReference>
<evidence type="ECO:0000313" key="4">
    <source>
        <dbReference type="Proteomes" id="UP000028181"/>
    </source>
</evidence>
<name>A0A068SPD6_NEOGA</name>
<dbReference type="InterPro" id="IPR032465">
    <property type="entry name" value="ACMSD"/>
</dbReference>
<proteinExistence type="predicted"/>
<reference evidence="4" key="1">
    <citation type="journal article" date="2014" name="BMC Genomics">
        <title>Genome sequencing of two Neorhizobium galegae strains reveals a noeT gene responsible for the unusual acetylation of the nodulation factors.</title>
        <authorList>
            <person name="Osterman J."/>
            <person name="Marsh J."/>
            <person name="Laine P.K."/>
            <person name="Zeng Z."/>
            <person name="Alatalo E."/>
            <person name="Sullivan J.T."/>
            <person name="Young J.P."/>
            <person name="Thomas-Oates J."/>
            <person name="Paulin L."/>
            <person name="Lindstrom K."/>
        </authorList>
    </citation>
    <scope>NUCLEOTIDE SEQUENCE [LARGE SCALE GENOMIC DNA]</scope>
    <source>
        <strain evidence="4">HAMBI 540</strain>
    </source>
</reference>
<dbReference type="GO" id="GO:0016831">
    <property type="term" value="F:carboxy-lyase activity"/>
    <property type="evidence" value="ECO:0007669"/>
    <property type="project" value="InterPro"/>
</dbReference>
<dbReference type="GO" id="GO:0005737">
    <property type="term" value="C:cytoplasm"/>
    <property type="evidence" value="ECO:0007669"/>
    <property type="project" value="TreeGrafter"/>
</dbReference>
<dbReference type="GO" id="GO:0019748">
    <property type="term" value="P:secondary metabolic process"/>
    <property type="evidence" value="ECO:0007669"/>
    <property type="project" value="TreeGrafter"/>
</dbReference>
<accession>A0A068SPD6</accession>
<keyword evidence="4" id="KW-1185">Reference proteome</keyword>
<sequence>MSTMSETHTKMARFETAGAIDCDVHPPTPRRADLLPYLDDYWQEIVTSREVDVLELMSYPERTRPYMRPDWTWSGDPLAQMQKNLLDPLGLEGAILNVVSGAHALFDPYLAAAICRATNDWLADKWLSRDSRLRASMLVPFQNVEAAVEEIERRADDKRFVQVLTLAMTELPLGRRTYWPIYEAAEKHGLPIGIHAGSNFRNAPSHSGFHSFLIEDHVVQPQGFATQVASLISEGVFVKYPNLKAVMIESGVTWMPALMWRMSKDWRGTRIEVPWVKDAPADIIRRHIRMTSQPFDGPDDVEDVAKTLDHLLSDDMLLFSSDYPHWHFEGLDVLPEGLPEAKVNKILRDNVLATYPRFGG</sequence>
<evidence type="ECO:0000259" key="2">
    <source>
        <dbReference type="Pfam" id="PF04909"/>
    </source>
</evidence>
<dbReference type="AlphaFoldDB" id="A0A068SPD6"/>
<dbReference type="Pfam" id="PF04909">
    <property type="entry name" value="Amidohydro_2"/>
    <property type="match status" value="1"/>
</dbReference>
<gene>
    <name evidence="3" type="ORF">RG540_CH14670</name>
</gene>
<dbReference type="HOGENOM" id="CLU_039329_0_1_5"/>
<feature type="domain" description="Amidohydrolase-related" evidence="2">
    <location>
        <begin position="20"/>
        <end position="356"/>
    </location>
</feature>
<evidence type="ECO:0000313" key="3">
    <source>
        <dbReference type="EMBL" id="CDN47646.1"/>
    </source>
</evidence>
<organism evidence="3 4">
    <name type="scientific">Neorhizobium galegae bv. orientalis str. HAMBI 540</name>
    <dbReference type="NCBI Taxonomy" id="1028800"/>
    <lineage>
        <taxon>Bacteria</taxon>
        <taxon>Pseudomonadati</taxon>
        <taxon>Pseudomonadota</taxon>
        <taxon>Alphaproteobacteria</taxon>
        <taxon>Hyphomicrobiales</taxon>
        <taxon>Rhizobiaceae</taxon>
        <taxon>Rhizobium/Agrobacterium group</taxon>
        <taxon>Neorhizobium</taxon>
    </lineage>
</organism>
<protein>
    <submittedName>
        <fullName evidence="3">Putative TIM-barrel fold metal-dependent hydrolase</fullName>
    </submittedName>
</protein>
<dbReference type="KEGG" id="ngg:RG540_CH14670"/>
<dbReference type="eggNOG" id="COG2159">
    <property type="taxonomic scope" value="Bacteria"/>
</dbReference>
<dbReference type="PANTHER" id="PTHR21240">
    <property type="entry name" value="2-AMINO-3-CARBOXYLMUCONATE-6-SEMIALDEHYDE DECARBOXYLASE"/>
    <property type="match status" value="1"/>
</dbReference>
<dbReference type="Proteomes" id="UP000028181">
    <property type="component" value="Chromosome I"/>
</dbReference>
<dbReference type="EMBL" id="HG938353">
    <property type="protein sequence ID" value="CDN47646.1"/>
    <property type="molecule type" value="Genomic_DNA"/>
</dbReference>
<dbReference type="Gene3D" id="3.20.20.140">
    <property type="entry name" value="Metal-dependent hydrolases"/>
    <property type="match status" value="1"/>
</dbReference>
<keyword evidence="1" id="KW-0456">Lyase</keyword>
<dbReference type="PATRIC" id="fig|1028800.3.peg.1479"/>
<dbReference type="InterPro" id="IPR032466">
    <property type="entry name" value="Metal_Hydrolase"/>
</dbReference>
<dbReference type="PANTHER" id="PTHR21240:SF28">
    <property type="entry name" value="ISO-OROTATE DECARBOXYLASE (EUROFUNG)"/>
    <property type="match status" value="1"/>
</dbReference>
<dbReference type="GO" id="GO:0016787">
    <property type="term" value="F:hydrolase activity"/>
    <property type="evidence" value="ECO:0007669"/>
    <property type="project" value="UniProtKB-KW"/>
</dbReference>
<dbReference type="InterPro" id="IPR006680">
    <property type="entry name" value="Amidohydro-rel"/>
</dbReference>
<keyword evidence="3" id="KW-0378">Hydrolase</keyword>
<evidence type="ECO:0000256" key="1">
    <source>
        <dbReference type="ARBA" id="ARBA00023239"/>
    </source>
</evidence>